<proteinExistence type="predicted"/>
<dbReference type="EMBL" id="MCFL01000002">
    <property type="protein sequence ID" value="ORZ40980.1"/>
    <property type="molecule type" value="Genomic_DNA"/>
</dbReference>
<gene>
    <name evidence="2" type="ORF">BCR44DRAFT_1424152</name>
</gene>
<name>A0A1Y2I299_9FUNG</name>
<reference evidence="2 3" key="1">
    <citation type="submission" date="2016-07" db="EMBL/GenBank/DDBJ databases">
        <title>Pervasive Adenine N6-methylation of Active Genes in Fungi.</title>
        <authorList>
            <consortium name="DOE Joint Genome Institute"/>
            <person name="Mondo S.J."/>
            <person name="Dannebaum R.O."/>
            <person name="Kuo R.C."/>
            <person name="Labutti K."/>
            <person name="Haridas S."/>
            <person name="Kuo A."/>
            <person name="Salamov A."/>
            <person name="Ahrendt S.R."/>
            <person name="Lipzen A."/>
            <person name="Sullivan W."/>
            <person name="Andreopoulos W.B."/>
            <person name="Clum A."/>
            <person name="Lindquist E."/>
            <person name="Daum C."/>
            <person name="Ramamoorthy G.K."/>
            <person name="Gryganskyi A."/>
            <person name="Culley D."/>
            <person name="Magnuson J.K."/>
            <person name="James T.Y."/>
            <person name="O'Malley M.A."/>
            <person name="Stajich J.E."/>
            <person name="Spatafora J.W."/>
            <person name="Visel A."/>
            <person name="Grigoriev I.V."/>
        </authorList>
    </citation>
    <scope>NUCLEOTIDE SEQUENCE [LARGE SCALE GENOMIC DNA]</scope>
    <source>
        <strain evidence="2 3">PL171</strain>
    </source>
</reference>
<accession>A0A1Y2I299</accession>
<feature type="region of interest" description="Disordered" evidence="1">
    <location>
        <begin position="27"/>
        <end position="98"/>
    </location>
</feature>
<evidence type="ECO:0000256" key="1">
    <source>
        <dbReference type="SAM" id="MobiDB-lite"/>
    </source>
</evidence>
<feature type="region of interest" description="Disordered" evidence="1">
    <location>
        <begin position="236"/>
        <end position="259"/>
    </location>
</feature>
<comment type="caution">
    <text evidence="2">The sequence shown here is derived from an EMBL/GenBank/DDBJ whole genome shotgun (WGS) entry which is preliminary data.</text>
</comment>
<sequence>MSSSQPAAVSVDATEVIMQATEEFRHLLAQEAQHQRGSATAAANDPSQDEPSQPRAHAATTAPQSRPRTSSAPTVNMTAQDLGIDHEETGGSNKRRRTNTFGESAATARTSGPRVHAVQVASALMPATRDRNQLPRRIASPIQVGNEADLSIPIDMLVQRNVQLYPQITPVTVRPTAAAKQPRLTSNVSIHPRTNAALVDNPSTPSNRSANPFVEAAPWTAPSLAYSYPLPLPIPITPPPPPTAPQLNHQQQQQTHPNPSMPTSYFIPIGRVSMHRLIASHTPMTPPPYPPTNYSIPAGNSSMTQPAGSLSTAAQVLPSGFTSLGRHKVMMQAGPASLTTPATTAMAVAGDEIRAKPTRVANAQPCEPQRWALADALGVGVSGAPVLSMGEHHPFVGAQTPEPDGDLSLRPLSVAARESDSNCMGLGAALVHEQTTGEVSDGGRLNACGFGSTLAEAIGVRPGLPQTKAETKHASSAMAFECD</sequence>
<protein>
    <submittedName>
        <fullName evidence="2">Uncharacterized protein</fullName>
    </submittedName>
</protein>
<dbReference type="AlphaFoldDB" id="A0A1Y2I299"/>
<evidence type="ECO:0000313" key="3">
    <source>
        <dbReference type="Proteomes" id="UP000193411"/>
    </source>
</evidence>
<feature type="compositionally biased region" description="Polar residues" evidence="1">
    <location>
        <begin position="61"/>
        <end position="79"/>
    </location>
</feature>
<organism evidence="2 3">
    <name type="scientific">Catenaria anguillulae PL171</name>
    <dbReference type="NCBI Taxonomy" id="765915"/>
    <lineage>
        <taxon>Eukaryota</taxon>
        <taxon>Fungi</taxon>
        <taxon>Fungi incertae sedis</taxon>
        <taxon>Blastocladiomycota</taxon>
        <taxon>Blastocladiomycetes</taxon>
        <taxon>Blastocladiales</taxon>
        <taxon>Catenariaceae</taxon>
        <taxon>Catenaria</taxon>
    </lineage>
</organism>
<evidence type="ECO:0000313" key="2">
    <source>
        <dbReference type="EMBL" id="ORZ40980.1"/>
    </source>
</evidence>
<feature type="compositionally biased region" description="Low complexity" evidence="1">
    <location>
        <begin position="245"/>
        <end position="258"/>
    </location>
</feature>
<dbReference type="Proteomes" id="UP000193411">
    <property type="component" value="Unassembled WGS sequence"/>
</dbReference>
<keyword evidence="3" id="KW-1185">Reference proteome</keyword>